<reference evidence="7" key="1">
    <citation type="submission" date="2023-01" db="EMBL/GenBank/DDBJ databases">
        <title>Genome assembly of the deep-sea coral Lophelia pertusa.</title>
        <authorList>
            <person name="Herrera S."/>
            <person name="Cordes E."/>
        </authorList>
    </citation>
    <scope>NUCLEOTIDE SEQUENCE</scope>
    <source>
        <strain evidence="7">USNM1676648</strain>
        <tissue evidence="7">Polyp</tissue>
    </source>
</reference>
<evidence type="ECO:0000256" key="2">
    <source>
        <dbReference type="ARBA" id="ARBA00022692"/>
    </source>
</evidence>
<proteinExistence type="predicted"/>
<name>A0A9X0CEP0_9CNID</name>
<keyword evidence="3 6" id="KW-1133">Transmembrane helix</keyword>
<protein>
    <recommendedName>
        <fullName evidence="9">Gustatory receptor</fullName>
    </recommendedName>
</protein>
<gene>
    <name evidence="7" type="ORF">OS493_019239</name>
</gene>
<dbReference type="GO" id="GO:0050909">
    <property type="term" value="P:sensory perception of taste"/>
    <property type="evidence" value="ECO:0007669"/>
    <property type="project" value="InterPro"/>
</dbReference>
<keyword evidence="5" id="KW-0675">Receptor</keyword>
<keyword evidence="2 6" id="KW-0812">Transmembrane</keyword>
<evidence type="ECO:0000256" key="6">
    <source>
        <dbReference type="SAM" id="Phobius"/>
    </source>
</evidence>
<dbReference type="GO" id="GO:0016020">
    <property type="term" value="C:membrane"/>
    <property type="evidence" value="ECO:0007669"/>
    <property type="project" value="UniProtKB-SubCell"/>
</dbReference>
<dbReference type="GO" id="GO:0038023">
    <property type="term" value="F:signaling receptor activity"/>
    <property type="evidence" value="ECO:0007669"/>
    <property type="project" value="UniProtKB-ARBA"/>
</dbReference>
<evidence type="ECO:0000256" key="4">
    <source>
        <dbReference type="ARBA" id="ARBA00023136"/>
    </source>
</evidence>
<evidence type="ECO:0000313" key="7">
    <source>
        <dbReference type="EMBL" id="KAJ7331647.1"/>
    </source>
</evidence>
<dbReference type="PANTHER" id="PTHR21421">
    <property type="entry name" value="GUSTATORY RECEPTOR"/>
    <property type="match status" value="1"/>
</dbReference>
<evidence type="ECO:0000313" key="8">
    <source>
        <dbReference type="Proteomes" id="UP001163046"/>
    </source>
</evidence>
<evidence type="ECO:0000256" key="1">
    <source>
        <dbReference type="ARBA" id="ARBA00004141"/>
    </source>
</evidence>
<keyword evidence="4 6" id="KW-0472">Membrane</keyword>
<dbReference type="Proteomes" id="UP001163046">
    <property type="component" value="Unassembled WGS sequence"/>
</dbReference>
<evidence type="ECO:0000256" key="3">
    <source>
        <dbReference type="ARBA" id="ARBA00022989"/>
    </source>
</evidence>
<comment type="subcellular location">
    <subcellularLocation>
        <location evidence="1">Membrane</location>
        <topology evidence="1">Multi-pass membrane protein</topology>
    </subcellularLocation>
</comment>
<dbReference type="InterPro" id="IPR013604">
    <property type="entry name" value="7TM_chemorcpt"/>
</dbReference>
<feature type="transmembrane region" description="Helical" evidence="6">
    <location>
        <begin position="6"/>
        <end position="23"/>
    </location>
</feature>
<feature type="transmembrane region" description="Helical" evidence="6">
    <location>
        <begin position="76"/>
        <end position="94"/>
    </location>
</feature>
<dbReference type="Pfam" id="PF08395">
    <property type="entry name" value="7tm_7"/>
    <property type="match status" value="1"/>
</dbReference>
<dbReference type="OrthoDB" id="5954090at2759"/>
<dbReference type="PANTHER" id="PTHR21421:SF29">
    <property type="entry name" value="GUSTATORY RECEPTOR 5A FOR TREHALOSE-RELATED"/>
    <property type="match status" value="1"/>
</dbReference>
<organism evidence="7 8">
    <name type="scientific">Desmophyllum pertusum</name>
    <dbReference type="NCBI Taxonomy" id="174260"/>
    <lineage>
        <taxon>Eukaryota</taxon>
        <taxon>Metazoa</taxon>
        <taxon>Cnidaria</taxon>
        <taxon>Anthozoa</taxon>
        <taxon>Hexacorallia</taxon>
        <taxon>Scleractinia</taxon>
        <taxon>Caryophylliina</taxon>
        <taxon>Caryophylliidae</taxon>
        <taxon>Desmophyllum</taxon>
    </lineage>
</organism>
<comment type="caution">
    <text evidence="7">The sequence shown here is derived from an EMBL/GenBank/DDBJ whole genome shotgun (WGS) entry which is preliminary data.</text>
</comment>
<dbReference type="GO" id="GO:0051606">
    <property type="term" value="P:detection of stimulus"/>
    <property type="evidence" value="ECO:0007669"/>
    <property type="project" value="UniProtKB-ARBA"/>
</dbReference>
<dbReference type="EMBL" id="MU827788">
    <property type="protein sequence ID" value="KAJ7331647.1"/>
    <property type="molecule type" value="Genomic_DNA"/>
</dbReference>
<keyword evidence="8" id="KW-1185">Reference proteome</keyword>
<dbReference type="AlphaFoldDB" id="A0A9X0CEP0"/>
<evidence type="ECO:0008006" key="9">
    <source>
        <dbReference type="Google" id="ProtNLM"/>
    </source>
</evidence>
<evidence type="ECO:0000256" key="5">
    <source>
        <dbReference type="ARBA" id="ARBA00023170"/>
    </source>
</evidence>
<sequence length="96" mass="10806">MITVLYWFMGVTGELTVILMFGIRVNEKIHSFYDTLQKISVPDTKEHLELLHFLMHLRGEPIGLSIGGFVVIDKSLVLSICGIIISYMVVLITLPS</sequence>
<accession>A0A9X0CEP0</accession>